<evidence type="ECO:0000259" key="2">
    <source>
        <dbReference type="Pfam" id="PF00173"/>
    </source>
</evidence>
<dbReference type="AlphaFoldDB" id="A0A9W7G9A4"/>
<proteinExistence type="predicted"/>
<dbReference type="SUPFAM" id="SSF55856">
    <property type="entry name" value="Cytochrome b5-like heme/steroid binding domain"/>
    <property type="match status" value="1"/>
</dbReference>
<keyword evidence="1" id="KW-0812">Transmembrane</keyword>
<name>A0A9W7G9A4_9STRA</name>
<feature type="transmembrane region" description="Helical" evidence="1">
    <location>
        <begin position="193"/>
        <end position="212"/>
    </location>
</feature>
<gene>
    <name evidence="4" type="ORF">TrRE_jg12393</name>
</gene>
<reference evidence="4" key="1">
    <citation type="submission" date="2022-07" db="EMBL/GenBank/DDBJ databases">
        <title>Genome analysis of Parmales, a sister group of diatoms, reveals the evolutionary specialization of diatoms from phago-mixotrophs to photoautotrophs.</title>
        <authorList>
            <person name="Ban H."/>
            <person name="Sato S."/>
            <person name="Yoshikawa S."/>
            <person name="Kazumasa Y."/>
            <person name="Nakamura Y."/>
            <person name="Ichinomiya M."/>
            <person name="Saitoh K."/>
            <person name="Sato N."/>
            <person name="Blanc-Mathieu R."/>
            <person name="Endo H."/>
            <person name="Kuwata A."/>
            <person name="Ogata H."/>
        </authorList>
    </citation>
    <scope>NUCLEOTIDE SEQUENCE</scope>
</reference>
<organism evidence="4 5">
    <name type="scientific">Triparma retinervis</name>
    <dbReference type="NCBI Taxonomy" id="2557542"/>
    <lineage>
        <taxon>Eukaryota</taxon>
        <taxon>Sar</taxon>
        <taxon>Stramenopiles</taxon>
        <taxon>Ochrophyta</taxon>
        <taxon>Bolidophyceae</taxon>
        <taxon>Parmales</taxon>
        <taxon>Triparmaceae</taxon>
        <taxon>Triparma</taxon>
    </lineage>
</organism>
<dbReference type="PANTHER" id="PTHR16740:SF1">
    <property type="entry name" value="CYTOCHROME B5-RELATED PROTEIN-RELATED"/>
    <property type="match status" value="1"/>
</dbReference>
<feature type="domain" description="Fatty acid desaturase" evidence="3">
    <location>
        <begin position="111"/>
        <end position="355"/>
    </location>
</feature>
<dbReference type="PANTHER" id="PTHR16740">
    <property type="entry name" value="CYTOCHROME B5-RELATED PROTEIN-RELATED"/>
    <property type="match status" value="1"/>
</dbReference>
<accession>A0A9W7G9A4</accession>
<protein>
    <recommendedName>
        <fullName evidence="6">Cytochrome b5 heme-binding domain-containing protein</fullName>
    </recommendedName>
</protein>
<keyword evidence="1" id="KW-0472">Membrane</keyword>
<dbReference type="InterPro" id="IPR036400">
    <property type="entry name" value="Cyt_B5-like_heme/steroid_sf"/>
</dbReference>
<feature type="transmembrane region" description="Helical" evidence="1">
    <location>
        <begin position="111"/>
        <end position="133"/>
    </location>
</feature>
<evidence type="ECO:0000256" key="1">
    <source>
        <dbReference type="SAM" id="Phobius"/>
    </source>
</evidence>
<dbReference type="Pfam" id="PF00173">
    <property type="entry name" value="Cyt-b5"/>
    <property type="match status" value="1"/>
</dbReference>
<dbReference type="Gene3D" id="3.10.120.10">
    <property type="entry name" value="Cytochrome b5-like heme/steroid binding domain"/>
    <property type="match status" value="1"/>
</dbReference>
<evidence type="ECO:0000313" key="5">
    <source>
        <dbReference type="Proteomes" id="UP001165082"/>
    </source>
</evidence>
<keyword evidence="1" id="KW-1133">Transmembrane helix</keyword>
<keyword evidence="5" id="KW-1185">Reference proteome</keyword>
<dbReference type="EMBL" id="BRXZ01007996">
    <property type="protein sequence ID" value="GMI37922.1"/>
    <property type="molecule type" value="Genomic_DNA"/>
</dbReference>
<sequence>MKHPGGKAWIEMTAGTDATDAFETHHVTAKADAVLSKYLVKDQQIIDTGAIKAMECFEWERNGFYSKLKDRVREVFEETDTGPTKQMYLLCYLALFLWATFFMLTCSTGSVVVAAISGYFLLVAGFGVGHNFFHQRDRLIMYSFNLTCFDLAEWRISHVLSHHSYSNTDLDLEASSMEPWLNFMRNRPTNQRWLVLVLWNLFSFIMPPLNLLNTFRHIFITRQTSLHPSHCLPVLQLAAISAFQGAASGLKLWVIMQGVSSYLLIVLSTPVHRSEFGWTTGCEEIQGEVGDFGEHVLLSTDDYMVGSANLFSKLFLFASFNDHVTHHLFPTIDLSKQHMVRRAFLETCKECDVKYESHTFMELARGTRKVLQRREGDPCYTPAN</sequence>
<dbReference type="GO" id="GO:0006629">
    <property type="term" value="P:lipid metabolic process"/>
    <property type="evidence" value="ECO:0007669"/>
    <property type="project" value="InterPro"/>
</dbReference>
<dbReference type="Proteomes" id="UP001165082">
    <property type="component" value="Unassembled WGS sequence"/>
</dbReference>
<dbReference type="InterPro" id="IPR005804">
    <property type="entry name" value="FA_desaturase_dom"/>
</dbReference>
<feature type="domain" description="Cytochrome b5 heme-binding" evidence="2">
    <location>
        <begin position="2"/>
        <end position="40"/>
    </location>
</feature>
<dbReference type="Pfam" id="PF00487">
    <property type="entry name" value="FA_desaturase"/>
    <property type="match status" value="1"/>
</dbReference>
<evidence type="ECO:0000313" key="4">
    <source>
        <dbReference type="EMBL" id="GMI37922.1"/>
    </source>
</evidence>
<evidence type="ECO:0000259" key="3">
    <source>
        <dbReference type="Pfam" id="PF00487"/>
    </source>
</evidence>
<dbReference type="InterPro" id="IPR053100">
    <property type="entry name" value="Cytochrome_b5-related"/>
</dbReference>
<comment type="caution">
    <text evidence="4">The sequence shown here is derived from an EMBL/GenBank/DDBJ whole genome shotgun (WGS) entry which is preliminary data.</text>
</comment>
<feature type="transmembrane region" description="Helical" evidence="1">
    <location>
        <begin position="87"/>
        <end position="105"/>
    </location>
</feature>
<dbReference type="OrthoDB" id="260519at2759"/>
<evidence type="ECO:0008006" key="6">
    <source>
        <dbReference type="Google" id="ProtNLM"/>
    </source>
</evidence>
<dbReference type="InterPro" id="IPR001199">
    <property type="entry name" value="Cyt_B5-like_heme/steroid-bd"/>
</dbReference>